<evidence type="ECO:0008006" key="3">
    <source>
        <dbReference type="Google" id="ProtNLM"/>
    </source>
</evidence>
<dbReference type="Pfam" id="PF07027">
    <property type="entry name" value="DUF1318"/>
    <property type="match status" value="1"/>
</dbReference>
<sequence length="194" mass="21642">MKKLSWIFSITAVCALLSCVTINIYFPAEEVRNAADRIVNEVWGERNGQPAEPPSETRPAPDVGSWLRLLGPTTVYAAQDINVSTPEIRAIKEAMKQRKAALQPLLQGGQVGLNADGLLAIRDLAGLDLRSRGQAKRLVGEENSDRLRLYQEIARANDFPDKAAEVQAIFAESWRQQARRGWYLQDASGVWQRK</sequence>
<keyword evidence="2" id="KW-1185">Reference proteome</keyword>
<dbReference type="RefSeq" id="WP_072283870.1">
    <property type="nucleotide sequence ID" value="NZ_CP015519.1"/>
</dbReference>
<evidence type="ECO:0000313" key="2">
    <source>
        <dbReference type="Proteomes" id="UP000182517"/>
    </source>
</evidence>
<organism evidence="1 2">
    <name type="scientific">Syntrophotalea acetylenivorans</name>
    <dbReference type="NCBI Taxonomy" id="1842532"/>
    <lineage>
        <taxon>Bacteria</taxon>
        <taxon>Pseudomonadati</taxon>
        <taxon>Thermodesulfobacteriota</taxon>
        <taxon>Desulfuromonadia</taxon>
        <taxon>Desulfuromonadales</taxon>
        <taxon>Syntrophotaleaceae</taxon>
        <taxon>Syntrophotalea</taxon>
    </lineage>
</organism>
<dbReference type="InterPro" id="IPR008309">
    <property type="entry name" value="YdbL"/>
</dbReference>
<dbReference type="KEGG" id="pef:A7E78_08700"/>
<name>A0A1L3GPP5_9BACT</name>
<dbReference type="EMBL" id="CP015519">
    <property type="protein sequence ID" value="APG27907.1"/>
    <property type="molecule type" value="Genomic_DNA"/>
</dbReference>
<evidence type="ECO:0000313" key="1">
    <source>
        <dbReference type="EMBL" id="APG27907.1"/>
    </source>
</evidence>
<proteinExistence type="predicted"/>
<dbReference type="Proteomes" id="UP000182517">
    <property type="component" value="Chromosome"/>
</dbReference>
<dbReference type="PROSITE" id="PS51257">
    <property type="entry name" value="PROKAR_LIPOPROTEIN"/>
    <property type="match status" value="1"/>
</dbReference>
<gene>
    <name evidence="1" type="ORF">A7E78_08700</name>
</gene>
<reference evidence="1 2" key="1">
    <citation type="journal article" date="2017" name="Genome Announc.">
        <title>Complete Genome Sequences of Two Acetylene-Fermenting Pelobacter acetylenicus Strains.</title>
        <authorList>
            <person name="Sutton J.M."/>
            <person name="Baesman S.M."/>
            <person name="Fierst J.L."/>
            <person name="Poret-Peterson A.T."/>
            <person name="Oremland R.S."/>
            <person name="Dunlap D.S."/>
            <person name="Akob D.M."/>
        </authorList>
    </citation>
    <scope>NUCLEOTIDE SEQUENCE [LARGE SCALE GENOMIC DNA]</scope>
    <source>
        <strain evidence="1 2">SFB93</strain>
    </source>
</reference>
<dbReference type="STRING" id="1842532.A7E78_08700"/>
<dbReference type="OrthoDB" id="8526313at2"/>
<accession>A0A1L3GPP5</accession>
<dbReference type="AlphaFoldDB" id="A0A1L3GPP5"/>
<protein>
    <recommendedName>
        <fullName evidence="3">DUF1318 domain-containing protein</fullName>
    </recommendedName>
</protein>